<sequence>MSILQHCRTHSTRLCWPSVWSMSGPGLHHPVSNQGRPGLVGPPTKPEEGEQVAGCRGSISFSSCFWIPAPGPYLHYTLPVVNSGLQITYLN</sequence>
<feature type="region of interest" description="Disordered" evidence="1">
    <location>
        <begin position="30"/>
        <end position="51"/>
    </location>
</feature>
<evidence type="ECO:0000313" key="2">
    <source>
        <dbReference type="EMBL" id="TBU34075.1"/>
    </source>
</evidence>
<evidence type="ECO:0000256" key="1">
    <source>
        <dbReference type="SAM" id="MobiDB-lite"/>
    </source>
</evidence>
<reference evidence="2" key="1">
    <citation type="submission" date="2019-01" db="EMBL/GenBank/DDBJ databases">
        <title>Draft genome sequences of three monokaryotic isolates of the white-rot basidiomycete fungus Dichomitus squalens.</title>
        <authorList>
            <consortium name="DOE Joint Genome Institute"/>
            <person name="Lopez S.C."/>
            <person name="Andreopoulos B."/>
            <person name="Pangilinan J."/>
            <person name="Lipzen A."/>
            <person name="Riley R."/>
            <person name="Ahrendt S."/>
            <person name="Ng V."/>
            <person name="Barry K."/>
            <person name="Daum C."/>
            <person name="Grigoriev I.V."/>
            <person name="Hilden K.S."/>
            <person name="Makela M.R."/>
            <person name="de Vries R.P."/>
        </authorList>
    </citation>
    <scope>NUCLEOTIDE SEQUENCE [LARGE SCALE GENOMIC DNA]</scope>
    <source>
        <strain evidence="2">OM18370.1</strain>
    </source>
</reference>
<proteinExistence type="predicted"/>
<dbReference type="Proteomes" id="UP000292957">
    <property type="component" value="Unassembled WGS sequence"/>
</dbReference>
<accession>A0A4Q9N1R4</accession>
<dbReference type="EMBL" id="ML143389">
    <property type="protein sequence ID" value="TBU34075.1"/>
    <property type="molecule type" value="Genomic_DNA"/>
</dbReference>
<organism evidence="2">
    <name type="scientific">Dichomitus squalens</name>
    <dbReference type="NCBI Taxonomy" id="114155"/>
    <lineage>
        <taxon>Eukaryota</taxon>
        <taxon>Fungi</taxon>
        <taxon>Dikarya</taxon>
        <taxon>Basidiomycota</taxon>
        <taxon>Agaricomycotina</taxon>
        <taxon>Agaricomycetes</taxon>
        <taxon>Polyporales</taxon>
        <taxon>Polyporaceae</taxon>
        <taxon>Dichomitus</taxon>
    </lineage>
</organism>
<protein>
    <submittedName>
        <fullName evidence="2">Uncharacterized protein</fullName>
    </submittedName>
</protein>
<dbReference type="AlphaFoldDB" id="A0A4Q9N1R4"/>
<gene>
    <name evidence="2" type="ORF">BD311DRAFT_747093</name>
</gene>
<name>A0A4Q9N1R4_9APHY</name>